<dbReference type="SUPFAM" id="SSF54001">
    <property type="entry name" value="Cysteine proteinases"/>
    <property type="match status" value="1"/>
</dbReference>
<dbReference type="CDD" id="cd02257">
    <property type="entry name" value="Peptidase_C19"/>
    <property type="match status" value="1"/>
</dbReference>
<dbReference type="InterPro" id="IPR018200">
    <property type="entry name" value="USP_CS"/>
</dbReference>
<dbReference type="GO" id="GO:0005634">
    <property type="term" value="C:nucleus"/>
    <property type="evidence" value="ECO:0007669"/>
    <property type="project" value="TreeGrafter"/>
</dbReference>
<sequence length="416" mass="49271">MSNLIVKAEFSIRGIPNQGLTCYLASAIVSLCSLDDFLEFLIDFAKKNQSVSNNEKYNLFFRFVKLVESWKVSSISESTFEFQIQNFFDAFFSSYLSMSIYKRYHFHDASEFLIDFLCYLDESFIEVKRIHRDIQNSFINENNHEFYSIKNSFKISIKRRQICTLDNTHSKSETDTLMQIFLYIEDFETIEQCLDNYFSSTLIDQKLNCVHCNQFRKIQVAYKLESLSDNLIITFNRKKASLDNQTKIMKFIRISKRLDFSKHFFCTENVFEDYFDLKAIVFHGGNKIEDGHFTSLVRYKKTDSWIFLNDEHELLVSDMDTFIWQNRVNYQIYLLIYSRSENNEFKQIALHSPKKDKSLKEALNKKETDNINSSNLNVDVEMKRSKTSESLMMIDSENEDNFIREMTDFTPGIDKN</sequence>
<name>A0A813TPP2_9BILA</name>
<dbReference type="AlphaFoldDB" id="A0A813TPP2"/>
<dbReference type="EMBL" id="CAJNOC010000876">
    <property type="protein sequence ID" value="CAF0812655.1"/>
    <property type="molecule type" value="Genomic_DNA"/>
</dbReference>
<dbReference type="PANTHER" id="PTHR24006">
    <property type="entry name" value="UBIQUITIN CARBOXYL-TERMINAL HYDROLASE"/>
    <property type="match status" value="1"/>
</dbReference>
<reference evidence="2" key="1">
    <citation type="submission" date="2021-02" db="EMBL/GenBank/DDBJ databases">
        <authorList>
            <person name="Nowell W R."/>
        </authorList>
    </citation>
    <scope>NUCLEOTIDE SEQUENCE</scope>
    <source>
        <strain evidence="2">Ploen Becks lab</strain>
    </source>
</reference>
<dbReference type="InterPro" id="IPR038765">
    <property type="entry name" value="Papain-like_cys_pep_sf"/>
</dbReference>
<evidence type="ECO:0000313" key="3">
    <source>
        <dbReference type="Proteomes" id="UP000663879"/>
    </source>
</evidence>
<dbReference type="GO" id="GO:0004843">
    <property type="term" value="F:cysteine-type deubiquitinase activity"/>
    <property type="evidence" value="ECO:0007669"/>
    <property type="project" value="InterPro"/>
</dbReference>
<dbReference type="PROSITE" id="PS00973">
    <property type="entry name" value="USP_2"/>
    <property type="match status" value="1"/>
</dbReference>
<accession>A0A813TPP2</accession>
<evidence type="ECO:0000259" key="1">
    <source>
        <dbReference type="PROSITE" id="PS50235"/>
    </source>
</evidence>
<dbReference type="Proteomes" id="UP000663879">
    <property type="component" value="Unassembled WGS sequence"/>
</dbReference>
<dbReference type="Gene3D" id="3.90.70.10">
    <property type="entry name" value="Cysteine proteinases"/>
    <property type="match status" value="1"/>
</dbReference>
<evidence type="ECO:0000313" key="2">
    <source>
        <dbReference type="EMBL" id="CAF0812655.1"/>
    </source>
</evidence>
<proteinExistence type="predicted"/>
<keyword evidence="3" id="KW-1185">Reference proteome</keyword>
<dbReference type="InterPro" id="IPR001394">
    <property type="entry name" value="Peptidase_C19_UCH"/>
</dbReference>
<organism evidence="2 3">
    <name type="scientific">Brachionus calyciflorus</name>
    <dbReference type="NCBI Taxonomy" id="104777"/>
    <lineage>
        <taxon>Eukaryota</taxon>
        <taxon>Metazoa</taxon>
        <taxon>Spiralia</taxon>
        <taxon>Gnathifera</taxon>
        <taxon>Rotifera</taxon>
        <taxon>Eurotatoria</taxon>
        <taxon>Monogononta</taxon>
        <taxon>Pseudotrocha</taxon>
        <taxon>Ploima</taxon>
        <taxon>Brachionidae</taxon>
        <taxon>Brachionus</taxon>
    </lineage>
</organism>
<dbReference type="OrthoDB" id="289038at2759"/>
<protein>
    <recommendedName>
        <fullName evidence="1">USP domain-containing protein</fullName>
    </recommendedName>
</protein>
<dbReference type="GO" id="GO:0016579">
    <property type="term" value="P:protein deubiquitination"/>
    <property type="evidence" value="ECO:0007669"/>
    <property type="project" value="InterPro"/>
</dbReference>
<comment type="caution">
    <text evidence="2">The sequence shown here is derived from an EMBL/GenBank/DDBJ whole genome shotgun (WGS) entry which is preliminary data.</text>
</comment>
<dbReference type="InterPro" id="IPR050164">
    <property type="entry name" value="Peptidase_C19"/>
</dbReference>
<dbReference type="InterPro" id="IPR028889">
    <property type="entry name" value="USP"/>
</dbReference>
<dbReference type="GO" id="GO:0005829">
    <property type="term" value="C:cytosol"/>
    <property type="evidence" value="ECO:0007669"/>
    <property type="project" value="TreeGrafter"/>
</dbReference>
<gene>
    <name evidence="2" type="ORF">OXX778_LOCUS7055</name>
</gene>
<dbReference type="Pfam" id="PF00443">
    <property type="entry name" value="UCH"/>
    <property type="match status" value="1"/>
</dbReference>
<feature type="domain" description="USP" evidence="1">
    <location>
        <begin position="13"/>
        <end position="340"/>
    </location>
</feature>
<dbReference type="PROSITE" id="PS50235">
    <property type="entry name" value="USP_3"/>
    <property type="match status" value="1"/>
</dbReference>